<keyword evidence="1" id="KW-0472">Membrane</keyword>
<protein>
    <submittedName>
        <fullName evidence="2">Uncharacterized protein</fullName>
    </submittedName>
</protein>
<keyword evidence="1" id="KW-0812">Transmembrane</keyword>
<evidence type="ECO:0000256" key="1">
    <source>
        <dbReference type="SAM" id="Phobius"/>
    </source>
</evidence>
<gene>
    <name evidence="2" type="ORF">ABZV61_22525</name>
</gene>
<evidence type="ECO:0000313" key="3">
    <source>
        <dbReference type="Proteomes" id="UP001550044"/>
    </source>
</evidence>
<dbReference type="EMBL" id="JBEXIP010000018">
    <property type="protein sequence ID" value="MET8435512.1"/>
    <property type="molecule type" value="Genomic_DNA"/>
</dbReference>
<comment type="caution">
    <text evidence="2">The sequence shown here is derived from an EMBL/GenBank/DDBJ whole genome shotgun (WGS) entry which is preliminary data.</text>
</comment>
<reference evidence="2 3" key="1">
    <citation type="submission" date="2024-06" db="EMBL/GenBank/DDBJ databases">
        <title>The Natural Products Discovery Center: Release of the First 8490 Sequenced Strains for Exploring Actinobacteria Biosynthetic Diversity.</title>
        <authorList>
            <person name="Kalkreuter E."/>
            <person name="Kautsar S.A."/>
            <person name="Yang D."/>
            <person name="Bader C.D."/>
            <person name="Teijaro C.N."/>
            <person name="Fluegel L."/>
            <person name="Davis C.M."/>
            <person name="Simpson J.R."/>
            <person name="Lauterbach L."/>
            <person name="Steele A.D."/>
            <person name="Gui C."/>
            <person name="Meng S."/>
            <person name="Li G."/>
            <person name="Viehrig K."/>
            <person name="Ye F."/>
            <person name="Su P."/>
            <person name="Kiefer A.F."/>
            <person name="Nichols A."/>
            <person name="Cepeda A.J."/>
            <person name="Yan W."/>
            <person name="Fan B."/>
            <person name="Jiang Y."/>
            <person name="Adhikari A."/>
            <person name="Zheng C.-J."/>
            <person name="Schuster L."/>
            <person name="Cowan T.M."/>
            <person name="Smanski M.J."/>
            <person name="Chevrette M.G."/>
            <person name="De Carvalho L.P.S."/>
            <person name="Shen B."/>
        </authorList>
    </citation>
    <scope>NUCLEOTIDE SEQUENCE [LARGE SCALE GENOMIC DNA]</scope>
    <source>
        <strain evidence="2 3">NPDC005137</strain>
    </source>
</reference>
<accession>A0ABV2UCD7</accession>
<evidence type="ECO:0000313" key="2">
    <source>
        <dbReference type="EMBL" id="MET8435512.1"/>
    </source>
</evidence>
<sequence>MELNMQPATPSRRIGVYATGWIVASLLMLAAAGWGAMDWAAALGKGTAGTLQIDECGMKSGSRGTKNRVCAGTFRSATGVIDSHAEVPSQSKVGDRVTVTRTLIGEYIQQDGRSAAGAAARTLIFSAVGIGCGTAGGVYVRRLIR</sequence>
<dbReference type="Proteomes" id="UP001550044">
    <property type="component" value="Unassembled WGS sequence"/>
</dbReference>
<feature type="transmembrane region" description="Helical" evidence="1">
    <location>
        <begin position="14"/>
        <end position="37"/>
    </location>
</feature>
<keyword evidence="1" id="KW-1133">Transmembrane helix</keyword>
<proteinExistence type="predicted"/>
<dbReference type="RefSeq" id="WP_356710758.1">
    <property type="nucleotide sequence ID" value="NZ_JBEXIP010000018.1"/>
</dbReference>
<keyword evidence="3" id="KW-1185">Reference proteome</keyword>
<feature type="transmembrane region" description="Helical" evidence="1">
    <location>
        <begin position="118"/>
        <end position="140"/>
    </location>
</feature>
<name>A0ABV2UCD7_9ACTN</name>
<organism evidence="2 3">
    <name type="scientific">Streptomyces sp. 900116325</name>
    <dbReference type="NCBI Taxonomy" id="3154295"/>
    <lineage>
        <taxon>Bacteria</taxon>
        <taxon>Bacillati</taxon>
        <taxon>Actinomycetota</taxon>
        <taxon>Actinomycetes</taxon>
        <taxon>Kitasatosporales</taxon>
        <taxon>Streptomycetaceae</taxon>
        <taxon>Streptomyces</taxon>
    </lineage>
</organism>